<feature type="transmembrane region" description="Helical" evidence="2">
    <location>
        <begin position="6"/>
        <end position="22"/>
    </location>
</feature>
<keyword evidence="2" id="KW-0472">Membrane</keyword>
<dbReference type="Proteomes" id="UP001239167">
    <property type="component" value="Unassembled WGS sequence"/>
</dbReference>
<keyword evidence="1" id="KW-0175">Coiled coil</keyword>
<feature type="coiled-coil region" evidence="1">
    <location>
        <begin position="31"/>
        <end position="84"/>
    </location>
</feature>
<dbReference type="RefSeq" id="WP_196603338.1">
    <property type="nucleotide sequence ID" value="NZ_CP116940.1"/>
</dbReference>
<name>A0ABT9Y7E5_9FIRM</name>
<evidence type="ECO:0000313" key="4">
    <source>
        <dbReference type="Proteomes" id="UP001239167"/>
    </source>
</evidence>
<keyword evidence="2" id="KW-0812">Transmembrane</keyword>
<keyword evidence="4" id="KW-1185">Reference proteome</keyword>
<evidence type="ECO:0000256" key="1">
    <source>
        <dbReference type="SAM" id="Coils"/>
    </source>
</evidence>
<gene>
    <name evidence="3" type="ORF">J2S01_001468</name>
</gene>
<dbReference type="EMBL" id="JAUSUE010000009">
    <property type="protein sequence ID" value="MDQ0203749.1"/>
    <property type="molecule type" value="Genomic_DNA"/>
</dbReference>
<dbReference type="GO" id="GO:0003677">
    <property type="term" value="F:DNA binding"/>
    <property type="evidence" value="ECO:0007669"/>
    <property type="project" value="UniProtKB-KW"/>
</dbReference>
<organism evidence="3 4">
    <name type="scientific">Pectinatus haikarae</name>
    <dbReference type="NCBI Taxonomy" id="349096"/>
    <lineage>
        <taxon>Bacteria</taxon>
        <taxon>Bacillati</taxon>
        <taxon>Bacillota</taxon>
        <taxon>Negativicutes</taxon>
        <taxon>Selenomonadales</taxon>
        <taxon>Selenomonadaceae</taxon>
        <taxon>Pectinatus</taxon>
    </lineage>
</organism>
<keyword evidence="3" id="KW-0238">DNA-binding</keyword>
<accession>A0ABT9Y7E5</accession>
<comment type="caution">
    <text evidence="3">The sequence shown here is derived from an EMBL/GenBank/DDBJ whole genome shotgun (WGS) entry which is preliminary data.</text>
</comment>
<protein>
    <submittedName>
        <fullName evidence="3">DNA-binding transcriptional MerR regulator</fullName>
    </submittedName>
</protein>
<keyword evidence="2" id="KW-1133">Transmembrane helix</keyword>
<reference evidence="3 4" key="1">
    <citation type="submission" date="2023-07" db="EMBL/GenBank/DDBJ databases">
        <title>Genomic Encyclopedia of Type Strains, Phase IV (KMG-IV): sequencing the most valuable type-strain genomes for metagenomic binning, comparative biology and taxonomic classification.</title>
        <authorList>
            <person name="Goeker M."/>
        </authorList>
    </citation>
    <scope>NUCLEOTIDE SEQUENCE [LARGE SCALE GENOMIC DNA]</scope>
    <source>
        <strain evidence="3 4">DSM 16980</strain>
    </source>
</reference>
<evidence type="ECO:0000256" key="2">
    <source>
        <dbReference type="SAM" id="Phobius"/>
    </source>
</evidence>
<sequence length="198" mass="22323">MFTEILGVIIIVGVLLILLLKHSGNNKKDIADDTEEGIAQAAQQLKKELENTGNRISKQINEQLDRLEKMIDTADKKTEELRRYCAIFAEEENKTSLRMATTENASNAADFDDLLNSVSESRYGGRIDVFSNEDSQSIAVDKKVYRQTESKHVMSEKVKKVHVLLDKGMSAEEISRMLSIGRGAVDMIVQIYEKEKVK</sequence>
<proteinExistence type="predicted"/>
<evidence type="ECO:0000313" key="3">
    <source>
        <dbReference type="EMBL" id="MDQ0203749.1"/>
    </source>
</evidence>